<feature type="compositionally biased region" description="Low complexity" evidence="1">
    <location>
        <begin position="202"/>
        <end position="223"/>
    </location>
</feature>
<dbReference type="OrthoDB" id="5368821at2759"/>
<evidence type="ECO:0000313" key="2">
    <source>
        <dbReference type="EMBL" id="KTW32185.1"/>
    </source>
</evidence>
<feature type="compositionally biased region" description="Low complexity" evidence="1">
    <location>
        <begin position="264"/>
        <end position="274"/>
    </location>
</feature>
<comment type="caution">
    <text evidence="2">The sequence shown here is derived from an EMBL/GenBank/DDBJ whole genome shotgun (WGS) entry which is preliminary data.</text>
</comment>
<dbReference type="STRING" id="1408657.A0A0W4ZUY8"/>
<sequence length="539" mass="60708">MRIRLATIHPLPPFKCWHFIPTLSDSITIQHLIEDVIETFSLEVKPCQLSLELDGFYLPLKAPICKILRENDLIILKQTGDSFNEKSIVHFVSEKYLSIPNDHLVETNYKNDNEAKNDIDLLKNNEYVSTINNTVKRDHDLAQKIVQGCNLKRKLQYLENENESIKKNNLINFDTLENEITLNTGKKIQISKKKISPIELNSQSSASSSSTKSSTKSSSLSTSSTSATLSSLLSVSSTSAMSSSLSLASSTSESSSISEKDSSDSSTTSRSTSKINQIPLDNKNQKRAPPGQGSLSTKARNMRKKRTKKLLRFKQQGILPDSATFADLLQIEERINKNQNKDIEIKPLKKYIKNKSKGFISKIGNTQNIHIKFDNDGKTILNNKINEKNWEDRCIVKEIECEIPNVPIQDISITPNKNKELLNKTSPDRMPPLPENIETLTLLTEPPPIGSIVAFKHLSMNNNYEPILSDYKTAIIIDNSPPNILKLELAKRDRKEKKIDPETGEYIYGKFGVDTDIEQNGQLILAWEDLVSPVLLQKM</sequence>
<dbReference type="PANTHER" id="PTHR15197:SF0">
    <property type="entry name" value="COILIN"/>
    <property type="match status" value="1"/>
</dbReference>
<reference evidence="3" key="1">
    <citation type="journal article" date="2016" name="Nat. Commun.">
        <title>Genome analysis of three Pneumocystis species reveals adaptation mechanisms to life exclusively in mammalian hosts.</title>
        <authorList>
            <person name="Ma L."/>
            <person name="Chen Z."/>
            <person name="Huang D.W."/>
            <person name="Kutty G."/>
            <person name="Ishihara M."/>
            <person name="Wang H."/>
            <person name="Abouelleil A."/>
            <person name="Bishop L."/>
            <person name="Davey E."/>
            <person name="Deng R."/>
            <person name="Deng X."/>
            <person name="Fan L."/>
            <person name="Fantoni G."/>
            <person name="Fitzgerald M."/>
            <person name="Gogineni E."/>
            <person name="Goldberg J.M."/>
            <person name="Handley G."/>
            <person name="Hu X."/>
            <person name="Huber C."/>
            <person name="Jiao X."/>
            <person name="Jones K."/>
            <person name="Levin J.Z."/>
            <person name="Liu Y."/>
            <person name="Macdonald P."/>
            <person name="Melnikov A."/>
            <person name="Raley C."/>
            <person name="Sassi M."/>
            <person name="Sherman B.T."/>
            <person name="Song X."/>
            <person name="Sykes S."/>
            <person name="Tran B."/>
            <person name="Walsh L."/>
            <person name="Xia Y."/>
            <person name="Yang J."/>
            <person name="Young S."/>
            <person name="Zeng Q."/>
            <person name="Zheng X."/>
            <person name="Stephens R."/>
            <person name="Nusbaum C."/>
            <person name="Birren B.W."/>
            <person name="Azadi P."/>
            <person name="Lempicki R.A."/>
            <person name="Cuomo C.A."/>
            <person name="Kovacs J.A."/>
        </authorList>
    </citation>
    <scope>NUCLEOTIDE SEQUENCE [LARGE SCALE GENOMIC DNA]</scope>
    <source>
        <strain evidence="3">RU7</strain>
    </source>
</reference>
<feature type="region of interest" description="Disordered" evidence="1">
    <location>
        <begin position="248"/>
        <end position="303"/>
    </location>
</feature>
<dbReference type="Proteomes" id="UP000053447">
    <property type="component" value="Unassembled WGS sequence"/>
</dbReference>
<dbReference type="AlphaFoldDB" id="A0A0W4ZUY8"/>
<dbReference type="GeneID" id="28939386"/>
<keyword evidence="3" id="KW-1185">Reference proteome</keyword>
<feature type="compositionally biased region" description="Low complexity" evidence="1">
    <location>
        <begin position="248"/>
        <end position="257"/>
    </location>
</feature>
<dbReference type="GO" id="GO:0000387">
    <property type="term" value="P:spliceosomal snRNP assembly"/>
    <property type="evidence" value="ECO:0007669"/>
    <property type="project" value="TreeGrafter"/>
</dbReference>
<dbReference type="GO" id="GO:0030619">
    <property type="term" value="F:U1 snRNA binding"/>
    <property type="evidence" value="ECO:0007669"/>
    <property type="project" value="TreeGrafter"/>
</dbReference>
<accession>A0A0W4ZUY8</accession>
<evidence type="ECO:0000256" key="1">
    <source>
        <dbReference type="SAM" id="MobiDB-lite"/>
    </source>
</evidence>
<evidence type="ECO:0000313" key="3">
    <source>
        <dbReference type="Proteomes" id="UP000053447"/>
    </source>
</evidence>
<dbReference type="InterPro" id="IPR024822">
    <property type="entry name" value="Coilin"/>
</dbReference>
<protein>
    <recommendedName>
        <fullName evidence="4">Coilin</fullName>
    </recommendedName>
</protein>
<dbReference type="eggNOG" id="ENOG502SF1H">
    <property type="taxonomic scope" value="Eukaryota"/>
</dbReference>
<feature type="region of interest" description="Disordered" evidence="1">
    <location>
        <begin position="200"/>
        <end position="223"/>
    </location>
</feature>
<name>A0A0W4ZUY8_PNEJ7</name>
<dbReference type="GO" id="GO:0015030">
    <property type="term" value="C:Cajal body"/>
    <property type="evidence" value="ECO:0007669"/>
    <property type="project" value="TreeGrafter"/>
</dbReference>
<gene>
    <name evidence="2" type="ORF">T551_00867</name>
</gene>
<dbReference type="RefSeq" id="XP_018230877.1">
    <property type="nucleotide sequence ID" value="XM_018373131.1"/>
</dbReference>
<dbReference type="EMBL" id="LFWA01000003">
    <property type="protein sequence ID" value="KTW32185.1"/>
    <property type="molecule type" value="Genomic_DNA"/>
</dbReference>
<dbReference type="PANTHER" id="PTHR15197">
    <property type="entry name" value="COILIN P80"/>
    <property type="match status" value="1"/>
</dbReference>
<organism evidence="2 3">
    <name type="scientific">Pneumocystis jirovecii (strain RU7)</name>
    <name type="common">Human pneumocystis pneumonia agent</name>
    <dbReference type="NCBI Taxonomy" id="1408657"/>
    <lineage>
        <taxon>Eukaryota</taxon>
        <taxon>Fungi</taxon>
        <taxon>Dikarya</taxon>
        <taxon>Ascomycota</taxon>
        <taxon>Taphrinomycotina</taxon>
        <taxon>Pneumocystomycetes</taxon>
        <taxon>Pneumocystaceae</taxon>
        <taxon>Pneumocystis</taxon>
    </lineage>
</organism>
<evidence type="ECO:0008006" key="4">
    <source>
        <dbReference type="Google" id="ProtNLM"/>
    </source>
</evidence>
<proteinExistence type="predicted"/>
<dbReference type="VEuPathDB" id="FungiDB:T551_00867"/>
<dbReference type="GO" id="GO:0030620">
    <property type="term" value="F:U2 snRNA binding"/>
    <property type="evidence" value="ECO:0007669"/>
    <property type="project" value="TreeGrafter"/>
</dbReference>